<feature type="region of interest" description="Disordered" evidence="1">
    <location>
        <begin position="1"/>
        <end position="20"/>
    </location>
</feature>
<reference evidence="2 3" key="1">
    <citation type="submission" date="2024-04" db="EMBL/GenBank/DDBJ databases">
        <authorList>
            <person name="Waldvogel A.-M."/>
            <person name="Schoenle A."/>
        </authorList>
    </citation>
    <scope>NUCLEOTIDE SEQUENCE [LARGE SCALE GENOMIC DNA]</scope>
</reference>
<keyword evidence="3" id="KW-1185">Reference proteome</keyword>
<dbReference type="AlphaFoldDB" id="A0AAV2LLD5"/>
<proteinExistence type="predicted"/>
<dbReference type="Proteomes" id="UP001497482">
    <property type="component" value="Chromosome 4"/>
</dbReference>
<sequence>MKRSGNREEEETATRAQRRTRARHSYLQTIFTLHLCAQAFFILPLSPSNYRLQSETWNLCASTTGTCSFARLLTRLLHHQSNERSAGEALFAIARLSPIPCSLLFQSASEQARVGAPPHANCLRARQPATTIGSTRVCKKDFYCLLSTHRSFGFTFTYEGKSCSSAEGCRSHCSLPIRRNTSKWMLLSWSTSPLLYPLLWTNANPCK</sequence>
<accession>A0AAV2LLD5</accession>
<dbReference type="EMBL" id="OZ035826">
    <property type="protein sequence ID" value="CAL1602806.1"/>
    <property type="molecule type" value="Genomic_DNA"/>
</dbReference>
<organism evidence="2 3">
    <name type="scientific">Knipowitschia caucasica</name>
    <name type="common">Caucasian dwarf goby</name>
    <name type="synonym">Pomatoschistus caucasicus</name>
    <dbReference type="NCBI Taxonomy" id="637954"/>
    <lineage>
        <taxon>Eukaryota</taxon>
        <taxon>Metazoa</taxon>
        <taxon>Chordata</taxon>
        <taxon>Craniata</taxon>
        <taxon>Vertebrata</taxon>
        <taxon>Euteleostomi</taxon>
        <taxon>Actinopterygii</taxon>
        <taxon>Neopterygii</taxon>
        <taxon>Teleostei</taxon>
        <taxon>Neoteleostei</taxon>
        <taxon>Acanthomorphata</taxon>
        <taxon>Gobiaria</taxon>
        <taxon>Gobiiformes</taxon>
        <taxon>Gobioidei</taxon>
        <taxon>Gobiidae</taxon>
        <taxon>Gobiinae</taxon>
        <taxon>Knipowitschia</taxon>
    </lineage>
</organism>
<evidence type="ECO:0000313" key="3">
    <source>
        <dbReference type="Proteomes" id="UP001497482"/>
    </source>
</evidence>
<gene>
    <name evidence="2" type="ORF">KC01_LOCUS30549</name>
</gene>
<evidence type="ECO:0000256" key="1">
    <source>
        <dbReference type="SAM" id="MobiDB-lite"/>
    </source>
</evidence>
<evidence type="ECO:0000313" key="2">
    <source>
        <dbReference type="EMBL" id="CAL1602806.1"/>
    </source>
</evidence>
<protein>
    <submittedName>
        <fullName evidence="2">Uncharacterized protein</fullName>
    </submittedName>
</protein>
<name>A0AAV2LLD5_KNICA</name>